<evidence type="ECO:0000313" key="2">
    <source>
        <dbReference type="EMBL" id="MCF7567328.1"/>
    </source>
</evidence>
<dbReference type="EMBL" id="JAKKDU010000003">
    <property type="protein sequence ID" value="MCF7567328.1"/>
    <property type="molecule type" value="Genomic_DNA"/>
</dbReference>
<reference evidence="2" key="1">
    <citation type="submission" date="2022-01" db="EMBL/GenBank/DDBJ databases">
        <title>Draft genome sequence of Sabulilitoribacter arenilitoris KCTC 52401.</title>
        <authorList>
            <person name="Oh J.-S."/>
        </authorList>
    </citation>
    <scope>NUCLEOTIDE SEQUENCE</scope>
    <source>
        <strain evidence="2">HMF6543</strain>
    </source>
</reference>
<keyword evidence="3" id="KW-1185">Reference proteome</keyword>
<dbReference type="RefSeq" id="WP_237238689.1">
    <property type="nucleotide sequence ID" value="NZ_JAKKDU010000003.1"/>
</dbReference>
<name>A0AAE3EL55_9FLAO</name>
<dbReference type="Gene3D" id="3.40.33.10">
    <property type="entry name" value="CAP"/>
    <property type="match status" value="1"/>
</dbReference>
<accession>A0AAE3EL55</accession>
<dbReference type="Pfam" id="PF00188">
    <property type="entry name" value="CAP"/>
    <property type="match status" value="1"/>
</dbReference>
<dbReference type="PANTHER" id="PTHR31157">
    <property type="entry name" value="SCP DOMAIN-CONTAINING PROTEIN"/>
    <property type="match status" value="1"/>
</dbReference>
<protein>
    <submittedName>
        <fullName evidence="2">CAP domain-containing protein</fullName>
    </submittedName>
</protein>
<dbReference type="PROSITE" id="PS51257">
    <property type="entry name" value="PROKAR_LIPOPROTEIN"/>
    <property type="match status" value="1"/>
</dbReference>
<dbReference type="SUPFAM" id="SSF55797">
    <property type="entry name" value="PR-1-like"/>
    <property type="match status" value="1"/>
</dbReference>
<dbReference type="Proteomes" id="UP001199795">
    <property type="component" value="Unassembled WGS sequence"/>
</dbReference>
<dbReference type="AlphaFoldDB" id="A0AAE3EL55"/>
<gene>
    <name evidence="2" type="ORF">L3X37_02970</name>
</gene>
<comment type="caution">
    <text evidence="2">The sequence shown here is derived from an EMBL/GenBank/DDBJ whole genome shotgun (WGS) entry which is preliminary data.</text>
</comment>
<dbReference type="PANTHER" id="PTHR31157:SF1">
    <property type="entry name" value="SCP DOMAIN-CONTAINING PROTEIN"/>
    <property type="match status" value="1"/>
</dbReference>
<organism evidence="2 3">
    <name type="scientific">Wocania arenilitoris</name>
    <dbReference type="NCBI Taxonomy" id="2044858"/>
    <lineage>
        <taxon>Bacteria</taxon>
        <taxon>Pseudomonadati</taxon>
        <taxon>Bacteroidota</taxon>
        <taxon>Flavobacteriia</taxon>
        <taxon>Flavobacteriales</taxon>
        <taxon>Flavobacteriaceae</taxon>
        <taxon>Wocania</taxon>
    </lineage>
</organism>
<evidence type="ECO:0000313" key="3">
    <source>
        <dbReference type="Proteomes" id="UP001199795"/>
    </source>
</evidence>
<evidence type="ECO:0000259" key="1">
    <source>
        <dbReference type="Pfam" id="PF00188"/>
    </source>
</evidence>
<feature type="domain" description="SCP" evidence="1">
    <location>
        <begin position="46"/>
        <end position="158"/>
    </location>
</feature>
<dbReference type="InterPro" id="IPR014044">
    <property type="entry name" value="CAP_dom"/>
</dbReference>
<dbReference type="InterPro" id="IPR035940">
    <property type="entry name" value="CAP_sf"/>
</dbReference>
<sequence length="167" mass="19153">MKTYYYKACFIFLWFTVLSCIVSCSKEDSLEDIEKLESLSVSEEILELLNVHRASIGEDPLAKNDLATQLAEEHTRYMIAQNDISHDNFNERSDRLFNEENATRTGENVAYGQQSAKYVMEAWINSSSHRTNIEGDFTHIGIAAIKNSSGVYYFTQIFLKKKTETNI</sequence>
<proteinExistence type="predicted"/>
<dbReference type="CDD" id="cd05379">
    <property type="entry name" value="CAP_bacterial"/>
    <property type="match status" value="1"/>
</dbReference>